<dbReference type="Proteomes" id="UP000481033">
    <property type="component" value="Unassembled WGS sequence"/>
</dbReference>
<gene>
    <name evidence="2" type="ORF">DXZ20_25885</name>
</gene>
<proteinExistence type="predicted"/>
<sequence>MKSSSFLNRLADSAKSRSHQKTPTTSTKHRIQAALMAMAQTLAQLLHDHVSTEPVVSEHQDRNGERYYRIYDPLDEKMYYFSSENEVRIWLDQRHYR</sequence>
<protein>
    <submittedName>
        <fullName evidence="2">Uncharacterized protein</fullName>
    </submittedName>
</protein>
<name>A0A6M0RT17_9CYAN</name>
<dbReference type="AlphaFoldDB" id="A0A6M0RT17"/>
<evidence type="ECO:0000313" key="2">
    <source>
        <dbReference type="EMBL" id="NEZ59010.1"/>
    </source>
</evidence>
<evidence type="ECO:0000313" key="3">
    <source>
        <dbReference type="Proteomes" id="UP000481033"/>
    </source>
</evidence>
<dbReference type="EMBL" id="QXHD01000004">
    <property type="protein sequence ID" value="NEZ59010.1"/>
    <property type="molecule type" value="Genomic_DNA"/>
</dbReference>
<comment type="caution">
    <text evidence="2">The sequence shown here is derived from an EMBL/GenBank/DDBJ whole genome shotgun (WGS) entry which is preliminary data.</text>
</comment>
<reference evidence="2 3" key="1">
    <citation type="journal article" date="2020" name="Microb. Ecol.">
        <title>Ecogenomics of the Marine Benthic Filamentous Cyanobacterium Adonisia.</title>
        <authorList>
            <person name="Walter J.M."/>
            <person name="Coutinho F.H."/>
            <person name="Leomil L."/>
            <person name="Hargreaves P.I."/>
            <person name="Campeao M.E."/>
            <person name="Vieira V.V."/>
            <person name="Silva B.S."/>
            <person name="Fistarol G.O."/>
            <person name="Salomon P.S."/>
            <person name="Sawabe T."/>
            <person name="Mino S."/>
            <person name="Hosokawa M."/>
            <person name="Miyashita H."/>
            <person name="Maruyama F."/>
            <person name="van Verk M.C."/>
            <person name="Dutilh B.E."/>
            <person name="Thompson C.C."/>
            <person name="Thompson F.L."/>
        </authorList>
    </citation>
    <scope>NUCLEOTIDE SEQUENCE [LARGE SCALE GENOMIC DNA]</scope>
    <source>
        <strain evidence="2 3">CCMR0081</strain>
    </source>
</reference>
<evidence type="ECO:0000256" key="1">
    <source>
        <dbReference type="SAM" id="MobiDB-lite"/>
    </source>
</evidence>
<keyword evidence="3" id="KW-1185">Reference proteome</keyword>
<feature type="region of interest" description="Disordered" evidence="1">
    <location>
        <begin position="1"/>
        <end position="29"/>
    </location>
</feature>
<organism evidence="2 3">
    <name type="scientific">Adonisia turfae CCMR0081</name>
    <dbReference type="NCBI Taxonomy" id="2292702"/>
    <lineage>
        <taxon>Bacteria</taxon>
        <taxon>Bacillati</taxon>
        <taxon>Cyanobacteriota</taxon>
        <taxon>Adonisia</taxon>
        <taxon>Adonisia turfae</taxon>
    </lineage>
</organism>
<accession>A0A6M0RT17</accession>
<dbReference type="RefSeq" id="WP_163701941.1">
    <property type="nucleotide sequence ID" value="NZ_QXHD01000004.1"/>
</dbReference>